<evidence type="ECO:0000313" key="2">
    <source>
        <dbReference type="Proteomes" id="UP000001651"/>
    </source>
</evidence>
<proteinExistence type="predicted"/>
<dbReference type="EMBL" id="CP000423">
    <property type="protein sequence ID" value="ABJ69207.1"/>
    <property type="molecule type" value="Genomic_DNA"/>
</dbReference>
<evidence type="ECO:0000313" key="1">
    <source>
        <dbReference type="EMBL" id="ABJ69207.1"/>
    </source>
</evidence>
<gene>
    <name evidence="1" type="ordered locus">LSEI_0348</name>
</gene>
<dbReference type="KEGG" id="lca:LSEI_0348"/>
<keyword evidence="2" id="KW-1185">Reference proteome</keyword>
<sequence>MRVEDVCICVLKGLIQSRELRAIVCGNRAQTVTPLKLDFSGSGAKLKLSVDQSDCV</sequence>
<dbReference type="Proteomes" id="UP000001651">
    <property type="component" value="Chromosome"/>
</dbReference>
<reference evidence="1 2" key="1">
    <citation type="journal article" date="2006" name="Proc. Natl. Acad. Sci. U.S.A.">
        <title>Comparative genomics of the lactic acid bacteria.</title>
        <authorList>
            <person name="Makarova K."/>
            <person name="Slesarev A."/>
            <person name="Wolf Y."/>
            <person name="Sorokin A."/>
            <person name="Mirkin B."/>
            <person name="Koonin E."/>
            <person name="Pavlov A."/>
            <person name="Pavlova N."/>
            <person name="Karamychev V."/>
            <person name="Polouchine N."/>
            <person name="Shakhova V."/>
            <person name="Grigoriev I."/>
            <person name="Lou Y."/>
            <person name="Rohksar D."/>
            <person name="Lucas S."/>
            <person name="Huang K."/>
            <person name="Goodstein D.M."/>
            <person name="Hawkins T."/>
            <person name="Plengvidhya V."/>
            <person name="Welker D."/>
            <person name="Hughes J."/>
            <person name="Goh Y."/>
            <person name="Benson A."/>
            <person name="Baldwin K."/>
            <person name="Lee J.H."/>
            <person name="Diaz-Muniz I."/>
            <person name="Dosti B."/>
            <person name="Smeianov V."/>
            <person name="Wechter W."/>
            <person name="Barabote R."/>
            <person name="Lorca G."/>
            <person name="Altermann E."/>
            <person name="Barrangou R."/>
            <person name="Ganesan B."/>
            <person name="Xie Y."/>
            <person name="Rawsthorne H."/>
            <person name="Tamir D."/>
            <person name="Parker C."/>
            <person name="Breidt F."/>
            <person name="Broadbent J."/>
            <person name="Hutkins R."/>
            <person name="O'Sullivan D."/>
            <person name="Steele J."/>
            <person name="Unlu G."/>
            <person name="Saier M."/>
            <person name="Klaenhammer T."/>
            <person name="Richardson P."/>
            <person name="Kozyavkin S."/>
            <person name="Weimer B."/>
            <person name="Mills D."/>
        </authorList>
    </citation>
    <scope>NUCLEOTIDE SEQUENCE [LARGE SCALE GENOMIC DNA]</scope>
    <source>
        <strain evidence="2">ATCC 334 / BCRC 17002 / CCUG 31169 / CIP 107868 / KCTC 3260 / NRRL B-441</strain>
    </source>
</reference>
<organism evidence="1 2">
    <name type="scientific">Lacticaseibacillus paracasei (strain ATCC 334 / BCRC 17002 / CCUG 31169 / CIP 107868 / KCTC 3260 / NRRL B-441)</name>
    <name type="common">Lactobacillus paracasei</name>
    <dbReference type="NCBI Taxonomy" id="321967"/>
    <lineage>
        <taxon>Bacteria</taxon>
        <taxon>Bacillati</taxon>
        <taxon>Bacillota</taxon>
        <taxon>Bacilli</taxon>
        <taxon>Lactobacillales</taxon>
        <taxon>Lactobacillaceae</taxon>
        <taxon>Lacticaseibacillus</taxon>
    </lineage>
</organism>
<name>Q03C65_LACP3</name>
<dbReference type="AlphaFoldDB" id="Q03C65"/>
<protein>
    <submittedName>
        <fullName evidence="1">Uncharacterized protein</fullName>
    </submittedName>
</protein>
<dbReference type="HOGENOM" id="CLU_3008536_0_0_9"/>
<accession>Q03C65</accession>
<dbReference type="PaxDb" id="321967-LSEI_0348"/>